<dbReference type="PANTHER" id="PTHR39639:SF1">
    <property type="entry name" value="DUF262 DOMAIN-CONTAINING PROTEIN"/>
    <property type="match status" value="1"/>
</dbReference>
<dbReference type="Proteomes" id="UP000191040">
    <property type="component" value="Chromosome I"/>
</dbReference>
<feature type="region of interest" description="Disordered" evidence="1">
    <location>
        <begin position="1"/>
        <end position="22"/>
    </location>
</feature>
<sequence length="386" mass="43889">MTEPTGASPPSQDDVVDESLEDDEGLYKMKESSLSYFGADFDVRGLVQRLRDDDIVIPRFDPDESDGASLAGFQRQRVWTKAKMEQFIESLLLGWPVPSIFLVLDEDQRYLVLDGQQRLTALEYFFAGKYPDGKDFALADVAEHLQNATYETLSSESKRKLNNTFIQATVIEPRGEDGPESVYRLFGRLNSGGVSLTAQEIRVALFLGPAVDWIRDLNRDGFWRALFGKPSPRLKDHELILRALSMFEVLNDIAGNWDDDELRRMAYEPPMSDHLNSYLSSHRKLQDLDTQAIGDAFQHATAHLFAAADRDGLRFNGRINAAHVDATISVLMWLHLHEKMPSRTELRDGLNKLRDDDQYTEYVTQSTSHRENVYGRLRLALSALEK</sequence>
<dbReference type="EMBL" id="LT796768">
    <property type="protein sequence ID" value="SKB03589.1"/>
    <property type="molecule type" value="Genomic_DNA"/>
</dbReference>
<reference evidence="4" key="1">
    <citation type="submission" date="2017-02" db="EMBL/GenBank/DDBJ databases">
        <authorList>
            <person name="Varghese N."/>
            <person name="Submissions S."/>
        </authorList>
    </citation>
    <scope>NUCLEOTIDE SEQUENCE [LARGE SCALE GENOMIC DNA]</scope>
    <source>
        <strain evidence="4">9H-4</strain>
    </source>
</reference>
<evidence type="ECO:0000259" key="2">
    <source>
        <dbReference type="Pfam" id="PF03235"/>
    </source>
</evidence>
<keyword evidence="4" id="KW-1185">Reference proteome</keyword>
<proteinExistence type="predicted"/>
<gene>
    <name evidence="3" type="ORF">SAMN06295964_0287</name>
</gene>
<dbReference type="PANTHER" id="PTHR39639">
    <property type="entry name" value="CHROMOSOME 16, WHOLE GENOME SHOTGUN SEQUENCE"/>
    <property type="match status" value="1"/>
</dbReference>
<evidence type="ECO:0000256" key="1">
    <source>
        <dbReference type="SAM" id="MobiDB-lite"/>
    </source>
</evidence>
<dbReference type="STRING" id="1736691.SAMN06295964_0287"/>
<protein>
    <recommendedName>
        <fullName evidence="2">GmrSD restriction endonucleases N-terminal domain-containing protein</fullName>
    </recommendedName>
</protein>
<evidence type="ECO:0000313" key="3">
    <source>
        <dbReference type="EMBL" id="SKB03589.1"/>
    </source>
</evidence>
<feature type="domain" description="GmrSD restriction endonucleases N-terminal" evidence="2">
    <location>
        <begin position="72"/>
        <end position="206"/>
    </location>
</feature>
<dbReference type="OrthoDB" id="9798761at2"/>
<accession>A0A1T4YP80</accession>
<evidence type="ECO:0000313" key="4">
    <source>
        <dbReference type="Proteomes" id="UP000191040"/>
    </source>
</evidence>
<dbReference type="Pfam" id="PF03235">
    <property type="entry name" value="GmrSD_N"/>
    <property type="match status" value="1"/>
</dbReference>
<dbReference type="InterPro" id="IPR004919">
    <property type="entry name" value="GmrSD_N"/>
</dbReference>
<dbReference type="AlphaFoldDB" id="A0A1T4YP80"/>
<name>A0A1T4YP80_9ACTN</name>
<dbReference type="RefSeq" id="WP_078698492.1">
    <property type="nucleotide sequence ID" value="NZ_LT796768.1"/>
</dbReference>
<organism evidence="3 4">
    <name type="scientific">Aeromicrobium choanae</name>
    <dbReference type="NCBI Taxonomy" id="1736691"/>
    <lineage>
        <taxon>Bacteria</taxon>
        <taxon>Bacillati</taxon>
        <taxon>Actinomycetota</taxon>
        <taxon>Actinomycetes</taxon>
        <taxon>Propionibacteriales</taxon>
        <taxon>Nocardioidaceae</taxon>
        <taxon>Aeromicrobium</taxon>
    </lineage>
</organism>